<dbReference type="Proteomes" id="UP001239445">
    <property type="component" value="Unassembled WGS sequence"/>
</dbReference>
<dbReference type="AlphaFoldDB" id="A0AAJ0F802"/>
<protein>
    <submittedName>
        <fullName evidence="2">Uncharacterized protein</fullName>
    </submittedName>
</protein>
<accession>A0AAJ0F802</accession>
<evidence type="ECO:0000313" key="3">
    <source>
        <dbReference type="Proteomes" id="UP001239445"/>
    </source>
</evidence>
<sequence>MAEFLQGMPLFRPPKVITITGGHGSHIGIRPLARINGTPLRRGLAQAGPRGRKRHGRSAEPKQHAGVTGVDGQWGAAPLSRSKAGRHVWAGHSGGAQSSTASARSDGLDELMGGCESAVCLPAAYTVFYLALVYPAIPSNSSGPPGGQPERRRPQATKRLRHGNGSRRPGASRIPDRRSTSRPLSRGPVSPTRVPEEPEEPDGPPLPSPLSRVSVGHGSGHCAELLRATAATVVVVGGGAAACWLPCRRDVRELGNGDKIMLLPAALHI</sequence>
<feature type="compositionally biased region" description="Basic residues" evidence="1">
    <location>
        <begin position="154"/>
        <end position="165"/>
    </location>
</feature>
<feature type="region of interest" description="Disordered" evidence="1">
    <location>
        <begin position="139"/>
        <end position="214"/>
    </location>
</feature>
<reference evidence="2" key="1">
    <citation type="submission" date="2023-06" db="EMBL/GenBank/DDBJ databases">
        <title>Genome-scale phylogeny and comparative genomics of the fungal order Sordariales.</title>
        <authorList>
            <consortium name="Lawrence Berkeley National Laboratory"/>
            <person name="Hensen N."/>
            <person name="Bonometti L."/>
            <person name="Westerberg I."/>
            <person name="Brannstrom I.O."/>
            <person name="Guillou S."/>
            <person name="Cros-Aarteil S."/>
            <person name="Calhoun S."/>
            <person name="Haridas S."/>
            <person name="Kuo A."/>
            <person name="Mondo S."/>
            <person name="Pangilinan J."/>
            <person name="Riley R."/>
            <person name="Labutti K."/>
            <person name="Andreopoulos B."/>
            <person name="Lipzen A."/>
            <person name="Chen C."/>
            <person name="Yanf M."/>
            <person name="Daum C."/>
            <person name="Ng V."/>
            <person name="Clum A."/>
            <person name="Steindorff A."/>
            <person name="Ohm R."/>
            <person name="Martin F."/>
            <person name="Silar P."/>
            <person name="Natvig D."/>
            <person name="Lalanne C."/>
            <person name="Gautier V."/>
            <person name="Ament-Velasquez S.L."/>
            <person name="Kruys A."/>
            <person name="Hutchinson M.I."/>
            <person name="Powell A.J."/>
            <person name="Barry K."/>
            <person name="Miller A.N."/>
            <person name="Grigoriev I.V."/>
            <person name="Debuchy R."/>
            <person name="Gladieux P."/>
            <person name="Thoren M.H."/>
            <person name="Johannesson H."/>
        </authorList>
    </citation>
    <scope>NUCLEOTIDE SEQUENCE</scope>
    <source>
        <strain evidence="2">PSN4</strain>
    </source>
</reference>
<dbReference type="EMBL" id="MU839841">
    <property type="protein sequence ID" value="KAK1751665.1"/>
    <property type="molecule type" value="Genomic_DNA"/>
</dbReference>
<feature type="region of interest" description="Disordered" evidence="1">
    <location>
        <begin position="41"/>
        <end position="106"/>
    </location>
</feature>
<organism evidence="2 3">
    <name type="scientific">Echria macrotheca</name>
    <dbReference type="NCBI Taxonomy" id="438768"/>
    <lineage>
        <taxon>Eukaryota</taxon>
        <taxon>Fungi</taxon>
        <taxon>Dikarya</taxon>
        <taxon>Ascomycota</taxon>
        <taxon>Pezizomycotina</taxon>
        <taxon>Sordariomycetes</taxon>
        <taxon>Sordariomycetidae</taxon>
        <taxon>Sordariales</taxon>
        <taxon>Schizotheciaceae</taxon>
        <taxon>Echria</taxon>
    </lineage>
</organism>
<gene>
    <name evidence="2" type="ORF">QBC47DRAFT_73509</name>
</gene>
<evidence type="ECO:0000256" key="1">
    <source>
        <dbReference type="SAM" id="MobiDB-lite"/>
    </source>
</evidence>
<evidence type="ECO:0000313" key="2">
    <source>
        <dbReference type="EMBL" id="KAK1751665.1"/>
    </source>
</evidence>
<name>A0AAJ0F802_9PEZI</name>
<proteinExistence type="predicted"/>
<keyword evidence="3" id="KW-1185">Reference proteome</keyword>
<comment type="caution">
    <text evidence="2">The sequence shown here is derived from an EMBL/GenBank/DDBJ whole genome shotgun (WGS) entry which is preliminary data.</text>
</comment>